<organism evidence="2 3">
    <name type="scientific">Cuscuta campestris</name>
    <dbReference type="NCBI Taxonomy" id="132261"/>
    <lineage>
        <taxon>Eukaryota</taxon>
        <taxon>Viridiplantae</taxon>
        <taxon>Streptophyta</taxon>
        <taxon>Embryophyta</taxon>
        <taxon>Tracheophyta</taxon>
        <taxon>Spermatophyta</taxon>
        <taxon>Magnoliopsida</taxon>
        <taxon>eudicotyledons</taxon>
        <taxon>Gunneridae</taxon>
        <taxon>Pentapetalae</taxon>
        <taxon>asterids</taxon>
        <taxon>lamiids</taxon>
        <taxon>Solanales</taxon>
        <taxon>Convolvulaceae</taxon>
        <taxon>Cuscuteae</taxon>
        <taxon>Cuscuta</taxon>
        <taxon>Cuscuta subgen. Grammica</taxon>
        <taxon>Cuscuta sect. Cleistogrammica</taxon>
    </lineage>
</organism>
<dbReference type="AlphaFoldDB" id="A0A484MCH8"/>
<proteinExistence type="predicted"/>
<dbReference type="EMBL" id="OOIL02002964">
    <property type="protein sequence ID" value="VFQ85636.1"/>
    <property type="molecule type" value="Genomic_DNA"/>
</dbReference>
<gene>
    <name evidence="2" type="ORF">CCAM_LOCUS27412</name>
</gene>
<evidence type="ECO:0000256" key="1">
    <source>
        <dbReference type="SAM" id="MobiDB-lite"/>
    </source>
</evidence>
<feature type="compositionally biased region" description="Basic and acidic residues" evidence="1">
    <location>
        <begin position="36"/>
        <end position="66"/>
    </location>
</feature>
<sequence>MERSRLHLRPEGRPLHRRLPLNIRLRKARRCGRRESVLAAHDRRDGESQRRLRDSSGTEQFHHRSDISAVPQTG</sequence>
<feature type="region of interest" description="Disordered" evidence="1">
    <location>
        <begin position="36"/>
        <end position="74"/>
    </location>
</feature>
<evidence type="ECO:0000313" key="2">
    <source>
        <dbReference type="EMBL" id="VFQ85636.1"/>
    </source>
</evidence>
<evidence type="ECO:0000313" key="3">
    <source>
        <dbReference type="Proteomes" id="UP000595140"/>
    </source>
</evidence>
<protein>
    <submittedName>
        <fullName evidence="2">Uncharacterized protein</fullName>
    </submittedName>
</protein>
<name>A0A484MCH8_9ASTE</name>
<dbReference type="Proteomes" id="UP000595140">
    <property type="component" value="Unassembled WGS sequence"/>
</dbReference>
<keyword evidence="3" id="KW-1185">Reference proteome</keyword>
<accession>A0A484MCH8</accession>
<reference evidence="2 3" key="1">
    <citation type="submission" date="2018-04" db="EMBL/GenBank/DDBJ databases">
        <authorList>
            <person name="Vogel A."/>
        </authorList>
    </citation>
    <scope>NUCLEOTIDE SEQUENCE [LARGE SCALE GENOMIC DNA]</scope>
</reference>